<feature type="active site" evidence="9">
    <location>
        <position position="119"/>
    </location>
</feature>
<dbReference type="SUPFAM" id="SSF56024">
    <property type="entry name" value="Phospholipase D/nuclease"/>
    <property type="match status" value="2"/>
</dbReference>
<evidence type="ECO:0000313" key="13">
    <source>
        <dbReference type="Proteomes" id="UP000265619"/>
    </source>
</evidence>
<dbReference type="InterPro" id="IPR001736">
    <property type="entry name" value="PLipase_D/transphosphatidylase"/>
</dbReference>
<name>A0A9X8CZE9_9BURK</name>
<keyword evidence="2 9" id="KW-0444">Lipid biosynthesis</keyword>
<feature type="region of interest" description="Disordered" evidence="10">
    <location>
        <begin position="403"/>
        <end position="430"/>
    </location>
</feature>
<evidence type="ECO:0000256" key="5">
    <source>
        <dbReference type="ARBA" id="ARBA00023098"/>
    </source>
</evidence>
<comment type="subcellular location">
    <subcellularLocation>
        <location evidence="9">Cell membrane</location>
        <topology evidence="9">Peripheral membrane protein</topology>
    </subcellularLocation>
</comment>
<dbReference type="GO" id="GO:0008808">
    <property type="term" value="F:cardiolipin synthase activity"/>
    <property type="evidence" value="ECO:0007669"/>
    <property type="project" value="InterPro"/>
</dbReference>
<feature type="active site" evidence="9">
    <location>
        <position position="126"/>
    </location>
</feature>
<evidence type="ECO:0000256" key="8">
    <source>
        <dbReference type="ARBA" id="ARBA00023264"/>
    </source>
</evidence>
<organism evidence="12 13">
    <name type="scientific">Acidovorax cavernicola</name>
    <dbReference type="NCBI Taxonomy" id="1675792"/>
    <lineage>
        <taxon>Bacteria</taxon>
        <taxon>Pseudomonadati</taxon>
        <taxon>Pseudomonadota</taxon>
        <taxon>Betaproteobacteria</taxon>
        <taxon>Burkholderiales</taxon>
        <taxon>Comamonadaceae</taxon>
        <taxon>Acidovorax</taxon>
    </lineage>
</organism>
<dbReference type="PANTHER" id="PTHR21248:SF23">
    <property type="entry name" value="CARDIOLIPIN SYNTHASE B"/>
    <property type="match status" value="1"/>
</dbReference>
<keyword evidence="13" id="KW-1185">Reference proteome</keyword>
<dbReference type="NCBIfam" id="NF008427">
    <property type="entry name" value="PRK11263.1"/>
    <property type="match status" value="1"/>
</dbReference>
<reference evidence="12 13" key="1">
    <citation type="submission" date="2018-09" db="EMBL/GenBank/DDBJ databases">
        <title>Acidovorax cavernicola nov. sp. isolated from Gruta de las Maravillas (Aracena, Spain).</title>
        <authorList>
            <person name="Jurado V."/>
            <person name="Gutierrez-Patricio S."/>
            <person name="Gonzalez-Pimentel J.L."/>
            <person name="Miller A.Z."/>
            <person name="Laiz L."/>
            <person name="Saiz-Jimenez C."/>
        </authorList>
    </citation>
    <scope>NUCLEOTIDE SEQUENCE [LARGE SCALE GENOMIC DNA]</scope>
    <source>
        <strain evidence="12 13">1011MAR4D40.2</strain>
    </source>
</reference>
<dbReference type="InterPro" id="IPR030872">
    <property type="entry name" value="Cardiolipin_synth_ClsB"/>
</dbReference>
<comment type="function">
    <text evidence="9">Catalyzes the phosphatidyl group transfer from one phosphatidylglycerol molecule to another to form cardiolipin (CL) (diphosphatidylglycerol) and glycerol.</text>
</comment>
<keyword evidence="4" id="KW-0677">Repeat</keyword>
<evidence type="ECO:0000256" key="6">
    <source>
        <dbReference type="ARBA" id="ARBA00023136"/>
    </source>
</evidence>
<evidence type="ECO:0000256" key="10">
    <source>
        <dbReference type="SAM" id="MobiDB-lite"/>
    </source>
</evidence>
<dbReference type="Pfam" id="PF13091">
    <property type="entry name" value="PLDc_2"/>
    <property type="match status" value="2"/>
</dbReference>
<keyword evidence="8 9" id="KW-1208">Phospholipid metabolism</keyword>
<keyword evidence="7 9" id="KW-0594">Phospholipid biosynthesis</keyword>
<accession>A0A9X8CZE9</accession>
<dbReference type="PANTHER" id="PTHR21248">
    <property type="entry name" value="CARDIOLIPIN SYNTHASE"/>
    <property type="match status" value="1"/>
</dbReference>
<evidence type="ECO:0000313" key="12">
    <source>
        <dbReference type="EMBL" id="RIX73665.1"/>
    </source>
</evidence>
<comment type="caution">
    <text evidence="12">The sequence shown here is derived from an EMBL/GenBank/DDBJ whole genome shotgun (WGS) entry which is preliminary data.</text>
</comment>
<feature type="active site" evidence="9">
    <location>
        <position position="303"/>
    </location>
</feature>
<dbReference type="Gene3D" id="3.30.870.10">
    <property type="entry name" value="Endonuclease Chain A"/>
    <property type="match status" value="2"/>
</dbReference>
<feature type="domain" description="PLD phosphodiesterase" evidence="11">
    <location>
        <begin position="114"/>
        <end position="141"/>
    </location>
</feature>
<evidence type="ECO:0000256" key="1">
    <source>
        <dbReference type="ARBA" id="ARBA00022475"/>
    </source>
</evidence>
<dbReference type="Proteomes" id="UP000265619">
    <property type="component" value="Unassembled WGS sequence"/>
</dbReference>
<comment type="similarity">
    <text evidence="9">Belongs to the phospholipase D family. Cardiolipin synthase subfamily. ClsB sub-subfamily.</text>
</comment>
<keyword evidence="1 9" id="KW-1003">Cell membrane</keyword>
<dbReference type="EMBL" id="QXMN01000061">
    <property type="protein sequence ID" value="RIX73665.1"/>
    <property type="molecule type" value="Genomic_DNA"/>
</dbReference>
<keyword evidence="6 9" id="KW-0472">Membrane</keyword>
<dbReference type="CDD" id="cd09110">
    <property type="entry name" value="PLDc_CLS_1"/>
    <property type="match status" value="1"/>
</dbReference>
<dbReference type="OrthoDB" id="9762009at2"/>
<keyword evidence="3 9" id="KW-0808">Transferase</keyword>
<dbReference type="HAMAP" id="MF_01917">
    <property type="entry name" value="Cardiolipin_synth_ClsB"/>
    <property type="match status" value="1"/>
</dbReference>
<proteinExistence type="inferred from homology"/>
<dbReference type="CDD" id="cd09159">
    <property type="entry name" value="PLDc_ybhO_like_2"/>
    <property type="match status" value="1"/>
</dbReference>
<feature type="active site" evidence="9">
    <location>
        <position position="121"/>
    </location>
</feature>
<protein>
    <recommendedName>
        <fullName evidence="9">Cardiolipin synthase B</fullName>
        <shortName evidence="9">CL synthase</shortName>
        <ecNumber evidence="9">2.7.8.-</ecNumber>
    </recommendedName>
</protein>
<dbReference type="EC" id="2.7.8.-" evidence="9"/>
<feature type="active site" evidence="9">
    <location>
        <position position="301"/>
    </location>
</feature>
<dbReference type="AlphaFoldDB" id="A0A9X8CZE9"/>
<evidence type="ECO:0000256" key="9">
    <source>
        <dbReference type="HAMAP-Rule" id="MF_01917"/>
    </source>
</evidence>
<dbReference type="PROSITE" id="PS50035">
    <property type="entry name" value="PLD"/>
    <property type="match status" value="2"/>
</dbReference>
<sequence>MQDTHERAGHWTAGNRIELLENGEEFFPRVFEAIGAARREVIIETFILFEDKVGLALHAAMRDAALRGVKVDLMIDGFGSPDLSHEYLESLASAGVKVRVFDPGQRFLGQRLNVFRRMHRKIVVIDGARAFVGGINYSADHLLDFGPKAKQDYAVELAGPIVAEIHQFVLRAIALGGKGAGWFRRRLKQAPPVSQQQAAAGEVDAIFVTRDNRRHTNDIERHYRAAIRAARERIVIANAYFFPGYRLIKELRRAARRGVDVRLILQGEPDMPIVKTAAGMLYHHLLHAGVRIYEYCDRPLHGKVALMDDRWSTVGSSNLDPLSLSLNLEANVVVRDTAFNGVLWERMDRLMQHSCKQIDTEDLASEWSGWRLVRSFFVFHFLRWYPSWLNRLPRHAPRLTPAEATDLMAQQQKKRDEQDGSEGSARTEAA</sequence>
<evidence type="ECO:0000256" key="2">
    <source>
        <dbReference type="ARBA" id="ARBA00022516"/>
    </source>
</evidence>
<dbReference type="RefSeq" id="WP_119558047.1">
    <property type="nucleotide sequence ID" value="NZ_QXMN01000061.1"/>
</dbReference>
<feature type="domain" description="PLD phosphodiesterase" evidence="11">
    <location>
        <begin position="296"/>
        <end position="323"/>
    </location>
</feature>
<keyword evidence="5 9" id="KW-0443">Lipid metabolism</keyword>
<dbReference type="SMART" id="SM00155">
    <property type="entry name" value="PLDc"/>
    <property type="match status" value="2"/>
</dbReference>
<dbReference type="InterPro" id="IPR025202">
    <property type="entry name" value="PLD-like_dom"/>
</dbReference>
<evidence type="ECO:0000256" key="3">
    <source>
        <dbReference type="ARBA" id="ARBA00022679"/>
    </source>
</evidence>
<evidence type="ECO:0000256" key="7">
    <source>
        <dbReference type="ARBA" id="ARBA00023209"/>
    </source>
</evidence>
<comment type="catalytic activity">
    <reaction evidence="9">
        <text>2 a 1,2-diacyl-sn-glycero-3-phospho-(1'-sn-glycerol) = a cardiolipin + glycerol</text>
        <dbReference type="Rhea" id="RHEA:31451"/>
        <dbReference type="ChEBI" id="CHEBI:17754"/>
        <dbReference type="ChEBI" id="CHEBI:62237"/>
        <dbReference type="ChEBI" id="CHEBI:64716"/>
    </reaction>
</comment>
<dbReference type="GO" id="GO:0005886">
    <property type="term" value="C:plasma membrane"/>
    <property type="evidence" value="ECO:0007669"/>
    <property type="project" value="UniProtKB-SubCell"/>
</dbReference>
<gene>
    <name evidence="9 12" type="primary">clsB</name>
    <name evidence="12" type="ORF">D3H34_28870</name>
</gene>
<dbReference type="GO" id="GO:0032049">
    <property type="term" value="P:cardiolipin biosynthetic process"/>
    <property type="evidence" value="ECO:0007669"/>
    <property type="project" value="InterPro"/>
</dbReference>
<feature type="active site" evidence="9">
    <location>
        <position position="308"/>
    </location>
</feature>
<evidence type="ECO:0000259" key="11">
    <source>
        <dbReference type="PROSITE" id="PS50035"/>
    </source>
</evidence>
<evidence type="ECO:0000256" key="4">
    <source>
        <dbReference type="ARBA" id="ARBA00022737"/>
    </source>
</evidence>